<gene>
    <name evidence="3 5" type="primary">menH</name>
    <name evidence="5" type="ORF">FGF68_01750</name>
</gene>
<dbReference type="EC" id="4.2.99.20" evidence="3"/>
<keyword evidence="6" id="KW-1185">Reference proteome</keyword>
<accession>A0A5C4S482</accession>
<dbReference type="EMBL" id="VDCI01000001">
    <property type="protein sequence ID" value="TNJ37927.1"/>
    <property type="molecule type" value="Genomic_DNA"/>
</dbReference>
<dbReference type="NCBIfam" id="TIGR03695">
    <property type="entry name" value="menH_SHCHC"/>
    <property type="match status" value="1"/>
</dbReference>
<comment type="similarity">
    <text evidence="3">Belongs to the AB hydrolase superfamily. MenH family.</text>
</comment>
<dbReference type="AlphaFoldDB" id="A0A5C4S482"/>
<comment type="catalytic activity">
    <reaction evidence="3">
        <text>5-enolpyruvoyl-6-hydroxy-2-succinyl-cyclohex-3-ene-1-carboxylate = (1R,6R)-6-hydroxy-2-succinyl-cyclohexa-2,4-diene-1-carboxylate + pyruvate</text>
        <dbReference type="Rhea" id="RHEA:25597"/>
        <dbReference type="ChEBI" id="CHEBI:15361"/>
        <dbReference type="ChEBI" id="CHEBI:58689"/>
        <dbReference type="ChEBI" id="CHEBI:58818"/>
        <dbReference type="EC" id="4.2.99.20"/>
    </reaction>
</comment>
<comment type="subunit">
    <text evidence="3">Monomer.</text>
</comment>
<dbReference type="SUPFAM" id="SSF53474">
    <property type="entry name" value="alpha/beta-Hydrolases"/>
    <property type="match status" value="1"/>
</dbReference>
<dbReference type="UniPathway" id="UPA01057">
    <property type="reaction ID" value="UER00900"/>
</dbReference>
<evidence type="ECO:0000256" key="2">
    <source>
        <dbReference type="ARBA" id="ARBA00023239"/>
    </source>
</evidence>
<comment type="caution">
    <text evidence="5">The sequence shown here is derived from an EMBL/GenBank/DDBJ whole genome shotgun (WGS) entry which is preliminary data.</text>
</comment>
<dbReference type="GO" id="GO:0070205">
    <property type="term" value="F:2-succinyl-6-hydroxy-2,4-cyclohexadiene-1-carboxylate synthase activity"/>
    <property type="evidence" value="ECO:0007669"/>
    <property type="project" value="UniProtKB-UniRule"/>
</dbReference>
<organism evidence="5 6">
    <name type="scientific">Prosthecochloris vibrioformis</name>
    <name type="common">Chlorobium vibrioforme</name>
    <dbReference type="NCBI Taxonomy" id="1098"/>
    <lineage>
        <taxon>Bacteria</taxon>
        <taxon>Pseudomonadati</taxon>
        <taxon>Chlorobiota</taxon>
        <taxon>Chlorobiia</taxon>
        <taxon>Chlorobiales</taxon>
        <taxon>Chlorobiaceae</taxon>
        <taxon>Prosthecochloris</taxon>
    </lineage>
</organism>
<dbReference type="PRINTS" id="PR00111">
    <property type="entry name" value="ABHYDROLASE"/>
</dbReference>
<reference evidence="5 6" key="1">
    <citation type="submission" date="2019-05" db="EMBL/GenBank/DDBJ databases">
        <title>Draft Whole-Genome sequence of the green sulfur bacterium Prosthecochloris vibrioformis DSM 260.</title>
        <authorList>
            <person name="Meyer T.E."/>
            <person name="Kyndt J.A."/>
        </authorList>
    </citation>
    <scope>NUCLEOTIDE SEQUENCE [LARGE SCALE GENOMIC DNA]</scope>
    <source>
        <strain evidence="5 6">DSM 260</strain>
    </source>
</reference>
<proteinExistence type="inferred from homology"/>
<feature type="domain" description="AB hydrolase-1" evidence="4">
    <location>
        <begin position="21"/>
        <end position="252"/>
    </location>
</feature>
<name>A0A5C4S482_PROVB</name>
<comment type="pathway">
    <text evidence="3">Quinol/quinone metabolism; 1,4-dihydroxy-2-naphthoate biosynthesis; 1,4-dihydroxy-2-naphthoate from chorismate: step 3/7.</text>
</comment>
<evidence type="ECO:0000259" key="4">
    <source>
        <dbReference type="Pfam" id="PF00561"/>
    </source>
</evidence>
<evidence type="ECO:0000256" key="1">
    <source>
        <dbReference type="ARBA" id="ARBA00022428"/>
    </source>
</evidence>
<comment type="pathway">
    <text evidence="3">Quinol/quinone metabolism; menaquinone biosynthesis.</text>
</comment>
<dbReference type="HAMAP" id="MF_01660">
    <property type="entry name" value="MenH"/>
    <property type="match status" value="1"/>
</dbReference>
<dbReference type="RefSeq" id="WP_139626123.1">
    <property type="nucleotide sequence ID" value="NZ_VDCI01000001.1"/>
</dbReference>
<dbReference type="UniPathway" id="UPA00079"/>
<dbReference type="Gene3D" id="3.40.50.1820">
    <property type="entry name" value="alpha/beta hydrolase"/>
    <property type="match status" value="1"/>
</dbReference>
<dbReference type="Proteomes" id="UP000309544">
    <property type="component" value="Unassembled WGS sequence"/>
</dbReference>
<dbReference type="InterPro" id="IPR022485">
    <property type="entry name" value="SHCHC_synthase_MenH"/>
</dbReference>
<dbReference type="GO" id="GO:0009234">
    <property type="term" value="P:menaquinone biosynthetic process"/>
    <property type="evidence" value="ECO:0007669"/>
    <property type="project" value="UniProtKB-UniRule"/>
</dbReference>
<dbReference type="InterPro" id="IPR000073">
    <property type="entry name" value="AB_hydrolase_1"/>
</dbReference>
<dbReference type="Pfam" id="PF00561">
    <property type="entry name" value="Abhydrolase_1"/>
    <property type="match status" value="1"/>
</dbReference>
<protein>
    <recommendedName>
        <fullName evidence="3">Putative 2-succinyl-6-hydroxy-2,4-cyclohexadiene-1-carboxylate synthase</fullName>
        <shortName evidence="3">SHCHC synthase</shortName>
        <ecNumber evidence="3">4.2.99.20</ecNumber>
    </recommendedName>
</protein>
<dbReference type="PANTHER" id="PTHR42916:SF1">
    <property type="entry name" value="PROTEIN PHYLLO, CHLOROPLASTIC"/>
    <property type="match status" value="1"/>
</dbReference>
<evidence type="ECO:0000256" key="3">
    <source>
        <dbReference type="HAMAP-Rule" id="MF_01660"/>
    </source>
</evidence>
<dbReference type="InterPro" id="IPR029058">
    <property type="entry name" value="AB_hydrolase_fold"/>
</dbReference>
<keyword evidence="2 3" id="KW-0456">Lyase</keyword>
<comment type="function">
    <text evidence="3">Catalyzes a proton abstraction reaction that results in 2,5-elimination of pyruvate from 2-succinyl-5-enolpyruvyl-6-hydroxy-3-cyclohexene-1-carboxylate (SEPHCHC) and the formation of 2-succinyl-6-hydroxy-2,4-cyclohexadiene-1-carboxylate (SHCHC).</text>
</comment>
<evidence type="ECO:0000313" key="6">
    <source>
        <dbReference type="Proteomes" id="UP000309544"/>
    </source>
</evidence>
<dbReference type="PANTHER" id="PTHR42916">
    <property type="entry name" value="2-SUCCINYL-5-ENOLPYRUVYL-6-HYDROXY-3-CYCLOHEXENE-1-CARBOXYLATE SYNTHASE"/>
    <property type="match status" value="1"/>
</dbReference>
<evidence type="ECO:0000313" key="5">
    <source>
        <dbReference type="EMBL" id="TNJ37927.1"/>
    </source>
</evidence>
<keyword evidence="1 3" id="KW-0474">Menaquinone biosynthesis</keyword>
<sequence length="272" mass="30441">MLTKTEYCTFHSHHTGPAERNAVLFLHGFLGSGNDWLPLCDILARHYRCILPDLPGHGRSTWDTVRRCTFSDIVDATAGFIEQLATAPLHIAGYSMGGRIALALALRRPELVSSLAIMASSPGIQDETLRNKRLQHDRELADMIEHDFEAFLRFWYSQPLFASLARNPDFPKILEARKKNDPKTVAASLRCMTPGLQPSLWKELGNLSCPILFMAGEKDTKYVEIGRQLVNLSPHASLEIIPGCGHALQLENTTLAADRLQHFFNTQDILQP</sequence>